<dbReference type="Proteomes" id="UP000474718">
    <property type="component" value="Unassembled WGS sequence"/>
</dbReference>
<dbReference type="InterPro" id="IPR037185">
    <property type="entry name" value="EmrE-like"/>
</dbReference>
<dbReference type="PANTHER" id="PTHR34821:SF2">
    <property type="entry name" value="INNER MEMBRANE PROTEIN YDCZ"/>
    <property type="match status" value="1"/>
</dbReference>
<dbReference type="AlphaFoldDB" id="A0AAQ1MCM2"/>
<proteinExistence type="predicted"/>
<evidence type="ECO:0000313" key="4">
    <source>
        <dbReference type="Proteomes" id="UP000184089"/>
    </source>
</evidence>
<dbReference type="EMBL" id="FQVY01000001">
    <property type="protein sequence ID" value="SHF88379.1"/>
    <property type="molecule type" value="Genomic_DNA"/>
</dbReference>
<reference evidence="3" key="1">
    <citation type="submission" date="2016-11" db="EMBL/GenBank/DDBJ databases">
        <authorList>
            <person name="Varghese N."/>
            <person name="Submissions S."/>
        </authorList>
    </citation>
    <scope>NUCLEOTIDE SEQUENCE</scope>
    <source>
        <strain evidence="3">DSM 4029</strain>
    </source>
</reference>
<feature type="transmembrane region" description="Helical" evidence="1">
    <location>
        <begin position="215"/>
        <end position="234"/>
    </location>
</feature>
<keyword evidence="1" id="KW-0812">Transmembrane</keyword>
<feature type="transmembrane region" description="Helical" evidence="1">
    <location>
        <begin position="64"/>
        <end position="82"/>
    </location>
</feature>
<keyword evidence="5" id="KW-1185">Reference proteome</keyword>
<feature type="transmembrane region" description="Helical" evidence="1">
    <location>
        <begin position="142"/>
        <end position="161"/>
    </location>
</feature>
<dbReference type="InterPro" id="IPR006750">
    <property type="entry name" value="YdcZ"/>
</dbReference>
<accession>A0AAQ1MCM2</accession>
<feature type="transmembrane region" description="Helical" evidence="1">
    <location>
        <begin position="267"/>
        <end position="285"/>
    </location>
</feature>
<evidence type="ECO:0000313" key="5">
    <source>
        <dbReference type="Proteomes" id="UP000474718"/>
    </source>
</evidence>
<dbReference type="RefSeq" id="WP_044992571.1">
    <property type="nucleotide sequence ID" value="NZ_FQVY01000001.1"/>
</dbReference>
<feature type="transmembrane region" description="Helical" evidence="1">
    <location>
        <begin position="30"/>
        <end position="52"/>
    </location>
</feature>
<reference evidence="2 5" key="3">
    <citation type="journal article" date="2019" name="Nat. Med.">
        <title>A library of human gut bacterial isolates paired with longitudinal multiomics data enables mechanistic microbiome research.</title>
        <authorList>
            <person name="Poyet M."/>
            <person name="Groussin M."/>
            <person name="Gibbons S.M."/>
            <person name="Avila-Pacheco J."/>
            <person name="Jiang X."/>
            <person name="Kearney S.M."/>
            <person name="Perrotta A.R."/>
            <person name="Berdy B."/>
            <person name="Zhao S."/>
            <person name="Lieberman T.D."/>
            <person name="Swanson P.K."/>
            <person name="Smith M."/>
            <person name="Roesemann S."/>
            <person name="Alexander J.E."/>
            <person name="Rich S.A."/>
            <person name="Livny J."/>
            <person name="Vlamakis H."/>
            <person name="Clish C."/>
            <person name="Bullock K."/>
            <person name="Deik A."/>
            <person name="Scott J."/>
            <person name="Pierce K.A."/>
            <person name="Xavier R.J."/>
            <person name="Alm E.J."/>
        </authorList>
    </citation>
    <scope>NUCLEOTIDE SEQUENCE [LARGE SCALE GENOMIC DNA]</scope>
    <source>
        <strain evidence="2 5">BIOML-A2</strain>
    </source>
</reference>
<evidence type="ECO:0000313" key="2">
    <source>
        <dbReference type="EMBL" id="MZL68366.1"/>
    </source>
</evidence>
<dbReference type="EMBL" id="WWVX01000001">
    <property type="protein sequence ID" value="MZL68366.1"/>
    <property type="molecule type" value="Genomic_DNA"/>
</dbReference>
<feature type="transmembrane region" description="Helical" evidence="1">
    <location>
        <begin position="181"/>
        <end position="203"/>
    </location>
</feature>
<sequence>MYQLLALLTGVTLAVMVSINGNLTAAYSVFVAAAIVHLVGSLFALVLCAAQREKRPLWGHRPRWIYLGGAIGVFTTVFNNLAYGKISMTSIVALGLLGQTVAALAIDHFGLLGMEKRPFQKSSLIGLAFSLAGIAMMLDHTVAAAAVAVAVSLGAGVTVVLSRTVNARLAEQTGPLRGSLINHLVGLPITVALALGSICLAGGAEVGSGAGRPWIYLGGILGVAVVLLSNLTVPRVPAFRLTLLLFIGQIFTGVLLDLLLGNRFSDATFRGGLVIAAGVIVNLVVERWAARKGEKGED</sequence>
<dbReference type="PANTHER" id="PTHR34821">
    <property type="entry name" value="INNER MEMBRANE PROTEIN YDCZ"/>
    <property type="match status" value="1"/>
</dbReference>
<dbReference type="GO" id="GO:0005886">
    <property type="term" value="C:plasma membrane"/>
    <property type="evidence" value="ECO:0007669"/>
    <property type="project" value="TreeGrafter"/>
</dbReference>
<dbReference type="Proteomes" id="UP000184089">
    <property type="component" value="Unassembled WGS sequence"/>
</dbReference>
<organism evidence="3 4">
    <name type="scientific">Bittarella massiliensis</name>
    <name type="common">ex Durand et al. 2017</name>
    <dbReference type="NCBI Taxonomy" id="1720313"/>
    <lineage>
        <taxon>Bacteria</taxon>
        <taxon>Bacillati</taxon>
        <taxon>Bacillota</taxon>
        <taxon>Clostridia</taxon>
        <taxon>Eubacteriales</taxon>
        <taxon>Oscillospiraceae</taxon>
        <taxon>Bittarella (ex Durand et al. 2017)</taxon>
    </lineage>
</organism>
<keyword evidence="1" id="KW-1133">Transmembrane helix</keyword>
<dbReference type="Pfam" id="PF04657">
    <property type="entry name" value="DMT_YdcZ"/>
    <property type="match status" value="2"/>
</dbReference>
<evidence type="ECO:0000256" key="1">
    <source>
        <dbReference type="SAM" id="Phobius"/>
    </source>
</evidence>
<reference evidence="4" key="2">
    <citation type="submission" date="2016-11" db="EMBL/GenBank/DDBJ databases">
        <authorList>
            <person name="Jaros S."/>
            <person name="Januszkiewicz K."/>
            <person name="Wedrychowicz H."/>
        </authorList>
    </citation>
    <scope>NUCLEOTIDE SEQUENCE [LARGE SCALE GENOMIC DNA]</scope>
    <source>
        <strain evidence="4">DSM 4029</strain>
    </source>
</reference>
<evidence type="ECO:0000313" key="3">
    <source>
        <dbReference type="EMBL" id="SHF88379.1"/>
    </source>
</evidence>
<dbReference type="SUPFAM" id="SSF103481">
    <property type="entry name" value="Multidrug resistance efflux transporter EmrE"/>
    <property type="match status" value="1"/>
</dbReference>
<gene>
    <name evidence="2" type="ORF">GT747_01075</name>
    <name evidence="3" type="ORF">SAMN05444424_1036</name>
</gene>
<protein>
    <submittedName>
        <fullName evidence="2">EamA-like transporter family protein</fullName>
    </submittedName>
    <submittedName>
        <fullName evidence="3">Transporter family-2 protein</fullName>
    </submittedName>
</protein>
<feature type="transmembrane region" description="Helical" evidence="1">
    <location>
        <begin position="88"/>
        <end position="106"/>
    </location>
</feature>
<comment type="caution">
    <text evidence="3">The sequence shown here is derived from an EMBL/GenBank/DDBJ whole genome shotgun (WGS) entry which is preliminary data.</text>
</comment>
<name>A0AAQ1MCM2_9FIRM</name>
<keyword evidence="1" id="KW-0472">Membrane</keyword>
<feature type="transmembrane region" description="Helical" evidence="1">
    <location>
        <begin position="241"/>
        <end position="261"/>
    </location>
</feature>